<accession>A0AA38S2Y3</accession>
<feature type="region of interest" description="Disordered" evidence="4">
    <location>
        <begin position="348"/>
        <end position="370"/>
    </location>
</feature>
<dbReference type="PANTHER" id="PTHR24320:SF252">
    <property type="entry name" value="DEHYDROGENASE_REDUCTASE FAMILY PROTEIN, PUTATIVE (AFU_ORTHOLOGUE AFUA_3G08550)-RELATED"/>
    <property type="match status" value="1"/>
</dbReference>
<dbReference type="AlphaFoldDB" id="A0AA38S2Y3"/>
<dbReference type="InterPro" id="IPR036291">
    <property type="entry name" value="NAD(P)-bd_dom_sf"/>
</dbReference>
<sequence length="370" mass="40789">MRTTTVELSTSKELASLSFDGRTAIVTGTTNGLGQSISEELVKRHIGTLIMGVRNIKRGEEVKAELLAKPELRATKSRVTIHVVELQMDDFRSVIAFADKVKDLTTTVDILLLNAGLGGFEFQTAKTGHERIMQVNVYSNALLALELLPLLQQTATIKARRSRLTWVGSFVQMDHTLTKNPISTSQSIIGQFDERSRFNRGRYQDSKLMSTMVVKQLAQHVDKNLVIFNEVSPGPVLTNFASAYPAYFRVGIAFIGLFINKSKSLAGGVNKYLHAMAIAGEESHGEYISDYKIAPRAPIIETSTGKELEEKFFAEVMEEFTSTDKLPEQYPRGDIISHKPPSPYISLQKTGMVSNGTSADAGEGISPKDK</sequence>
<dbReference type="Gene3D" id="3.40.50.720">
    <property type="entry name" value="NAD(P)-binding Rossmann-like Domain"/>
    <property type="match status" value="1"/>
</dbReference>
<dbReference type="Pfam" id="PF00106">
    <property type="entry name" value="adh_short"/>
    <property type="match status" value="1"/>
</dbReference>
<evidence type="ECO:0000256" key="2">
    <source>
        <dbReference type="ARBA" id="ARBA00022857"/>
    </source>
</evidence>
<protein>
    <submittedName>
        <fullName evidence="5">NAD(P)-binding protein</fullName>
    </submittedName>
</protein>
<evidence type="ECO:0000256" key="3">
    <source>
        <dbReference type="ARBA" id="ARBA00023002"/>
    </source>
</evidence>
<keyword evidence="2" id="KW-0521">NADP</keyword>
<evidence type="ECO:0000256" key="1">
    <source>
        <dbReference type="ARBA" id="ARBA00006484"/>
    </source>
</evidence>
<dbReference type="GO" id="GO:0016491">
    <property type="term" value="F:oxidoreductase activity"/>
    <property type="evidence" value="ECO:0007669"/>
    <property type="project" value="UniProtKB-KW"/>
</dbReference>
<keyword evidence="3" id="KW-0560">Oxidoreductase</keyword>
<keyword evidence="6" id="KW-1185">Reference proteome</keyword>
<feature type="compositionally biased region" description="Polar residues" evidence="4">
    <location>
        <begin position="348"/>
        <end position="358"/>
    </location>
</feature>
<comment type="similarity">
    <text evidence="1">Belongs to the short-chain dehydrogenases/reductases (SDR) family.</text>
</comment>
<gene>
    <name evidence="5" type="ORF">NKR23_g1887</name>
</gene>
<evidence type="ECO:0000256" key="4">
    <source>
        <dbReference type="SAM" id="MobiDB-lite"/>
    </source>
</evidence>
<dbReference type="PRINTS" id="PR00081">
    <property type="entry name" value="GDHRDH"/>
</dbReference>
<evidence type="ECO:0000313" key="5">
    <source>
        <dbReference type="EMBL" id="KAJ9155295.1"/>
    </source>
</evidence>
<dbReference type="Proteomes" id="UP001174694">
    <property type="component" value="Unassembled WGS sequence"/>
</dbReference>
<proteinExistence type="inferred from homology"/>
<dbReference type="InterPro" id="IPR002347">
    <property type="entry name" value="SDR_fam"/>
</dbReference>
<name>A0AA38S2Y3_9PEZI</name>
<dbReference type="EMBL" id="JANBVO010000003">
    <property type="protein sequence ID" value="KAJ9155295.1"/>
    <property type="molecule type" value="Genomic_DNA"/>
</dbReference>
<reference evidence="5" key="1">
    <citation type="submission" date="2022-07" db="EMBL/GenBank/DDBJ databases">
        <title>Fungi with potential for degradation of polypropylene.</title>
        <authorList>
            <person name="Gostincar C."/>
        </authorList>
    </citation>
    <scope>NUCLEOTIDE SEQUENCE</scope>
    <source>
        <strain evidence="5">EXF-13308</strain>
    </source>
</reference>
<organism evidence="5 6">
    <name type="scientific">Pleurostoma richardsiae</name>
    <dbReference type="NCBI Taxonomy" id="41990"/>
    <lineage>
        <taxon>Eukaryota</taxon>
        <taxon>Fungi</taxon>
        <taxon>Dikarya</taxon>
        <taxon>Ascomycota</taxon>
        <taxon>Pezizomycotina</taxon>
        <taxon>Sordariomycetes</taxon>
        <taxon>Sordariomycetidae</taxon>
        <taxon>Calosphaeriales</taxon>
        <taxon>Pleurostomataceae</taxon>
        <taxon>Pleurostoma</taxon>
    </lineage>
</organism>
<comment type="caution">
    <text evidence="5">The sequence shown here is derived from an EMBL/GenBank/DDBJ whole genome shotgun (WGS) entry which is preliminary data.</text>
</comment>
<evidence type="ECO:0000313" key="6">
    <source>
        <dbReference type="Proteomes" id="UP001174694"/>
    </source>
</evidence>
<dbReference type="PANTHER" id="PTHR24320">
    <property type="entry name" value="RETINOL DEHYDROGENASE"/>
    <property type="match status" value="1"/>
</dbReference>
<dbReference type="SUPFAM" id="SSF51735">
    <property type="entry name" value="NAD(P)-binding Rossmann-fold domains"/>
    <property type="match status" value="1"/>
</dbReference>